<dbReference type="PANTHER" id="PTHR37735:SF1">
    <property type="entry name" value="OS08G0567000 PROTEIN"/>
    <property type="match status" value="1"/>
</dbReference>
<dbReference type="OrthoDB" id="1928130at2759"/>
<keyword evidence="4" id="KW-1185">Reference proteome</keyword>
<feature type="transmembrane region" description="Helical" evidence="1">
    <location>
        <begin position="14"/>
        <end position="36"/>
    </location>
</feature>
<dbReference type="AlphaFoldDB" id="A0A2G5D9H7"/>
<name>A0A2G5D9H7_AQUCA</name>
<dbReference type="GO" id="GO:0012505">
    <property type="term" value="C:endomembrane system"/>
    <property type="evidence" value="ECO:0007669"/>
    <property type="project" value="TreeGrafter"/>
</dbReference>
<feature type="non-terminal residue" evidence="3">
    <location>
        <position position="1"/>
    </location>
</feature>
<evidence type="ECO:0000256" key="1">
    <source>
        <dbReference type="SAM" id="Phobius"/>
    </source>
</evidence>
<organism evidence="3 4">
    <name type="scientific">Aquilegia coerulea</name>
    <name type="common">Rocky mountain columbine</name>
    <dbReference type="NCBI Taxonomy" id="218851"/>
    <lineage>
        <taxon>Eukaryota</taxon>
        <taxon>Viridiplantae</taxon>
        <taxon>Streptophyta</taxon>
        <taxon>Embryophyta</taxon>
        <taxon>Tracheophyta</taxon>
        <taxon>Spermatophyta</taxon>
        <taxon>Magnoliopsida</taxon>
        <taxon>Ranunculales</taxon>
        <taxon>Ranunculaceae</taxon>
        <taxon>Thalictroideae</taxon>
        <taxon>Aquilegia</taxon>
    </lineage>
</organism>
<proteinExistence type="predicted"/>
<dbReference type="PANTHER" id="PTHR37735">
    <property type="entry name" value="OS08G0567000 PROTEIN"/>
    <property type="match status" value="1"/>
</dbReference>
<evidence type="ECO:0000313" key="3">
    <source>
        <dbReference type="EMBL" id="PIA40185.1"/>
    </source>
</evidence>
<accession>A0A2G5D9H7</accession>
<evidence type="ECO:0000259" key="2">
    <source>
        <dbReference type="Pfam" id="PF25070"/>
    </source>
</evidence>
<keyword evidence="1" id="KW-0812">Transmembrane</keyword>
<evidence type="ECO:0000313" key="4">
    <source>
        <dbReference type="Proteomes" id="UP000230069"/>
    </source>
</evidence>
<reference evidence="3 4" key="1">
    <citation type="submission" date="2017-09" db="EMBL/GenBank/DDBJ databases">
        <title>WGS assembly of Aquilegia coerulea Goldsmith.</title>
        <authorList>
            <person name="Hodges S."/>
            <person name="Kramer E."/>
            <person name="Nordborg M."/>
            <person name="Tomkins J."/>
            <person name="Borevitz J."/>
            <person name="Derieg N."/>
            <person name="Yan J."/>
            <person name="Mihaltcheva S."/>
            <person name="Hayes R.D."/>
            <person name="Rokhsar D."/>
        </authorList>
    </citation>
    <scope>NUCLEOTIDE SEQUENCE [LARGE SCALE GENOMIC DNA]</scope>
    <source>
        <strain evidence="4">cv. Goldsmith</strain>
    </source>
</reference>
<protein>
    <recommendedName>
        <fullName evidence="2">DUF7794 domain-containing protein</fullName>
    </recommendedName>
</protein>
<dbReference type="Proteomes" id="UP000230069">
    <property type="component" value="Unassembled WGS sequence"/>
</dbReference>
<feature type="domain" description="DUF7794" evidence="2">
    <location>
        <begin position="43"/>
        <end position="314"/>
    </location>
</feature>
<keyword evidence="1" id="KW-1133">Transmembrane helix</keyword>
<dbReference type="EMBL" id="KZ305042">
    <property type="protein sequence ID" value="PIA40185.1"/>
    <property type="molecule type" value="Genomic_DNA"/>
</dbReference>
<dbReference type="InterPro" id="IPR056696">
    <property type="entry name" value="DUF7794"/>
</dbReference>
<gene>
    <name evidence="3" type="ORF">AQUCO_02500110v1</name>
</gene>
<dbReference type="Pfam" id="PF25070">
    <property type="entry name" value="DUF7794"/>
    <property type="match status" value="1"/>
</dbReference>
<sequence length="397" mass="43632">SNKLFAEISILSFFFFYLIIQMDLLRLLILLPLFFLQIRAEDSGSIVFIDGPKHQFLRIPSSDGLAETSSMSLTDVGASISVLLGFNPPSSLSEDSSAKLNEVLSPNPFNRPRAVLMLEVGGMEGDQQLLMDHLANSQVGSTIRRKVLFGSGKAEIQLSGQDEISVIALDEASECDAVCMDKQLRELASWLGGSYVSSSEELLDGELTANLASGRSLNLHMSKKADREFILSIVSLIRNIRRAMEMHEGLSQSMNNPAELMIGSFSGLKALQEKYGHEDVSQQGVELFLATLTKLFDLLQDAYQGQIVGVVYFNVKPNVEFGSISNVNLASRPSPRWLGEAVNSSASTIIEEIVLVRRTLAVITGIILLLSTFLGIYFLLNMPLTRDTLLYSNVKLD</sequence>
<keyword evidence="1" id="KW-0472">Membrane</keyword>
<feature type="transmembrane region" description="Helical" evidence="1">
    <location>
        <begin position="360"/>
        <end position="380"/>
    </location>
</feature>